<dbReference type="Proteomes" id="UP001139011">
    <property type="component" value="Unassembled WGS sequence"/>
</dbReference>
<dbReference type="EMBL" id="JAIWJX010000002">
    <property type="protein sequence ID" value="MCK6256455.1"/>
    <property type="molecule type" value="Genomic_DNA"/>
</dbReference>
<sequence>MKNDLSKEFQELLDNTVSIEVSGGHHHAGVLVDLGPDIFVLFNGMEYLYIPSIHVHNIRKITELAEEPIVAPAEVPIDHHTDKISFRKTLMNAKGLFVKIYVTGNKTLHGYITSVMNDYFVFYSPVYKTMYITLSHLKWLIPYKDNVTPYTLSVTSLPISHSSLPLARTFDEQCKKLENQMIVLDLGDHLQKTGLLKKVFEHKLALTNAEGETVFWNLHHLKIIYAI</sequence>
<dbReference type="AlphaFoldDB" id="A0A9X1XCD8"/>
<gene>
    <name evidence="1" type="ORF">LCY76_07605</name>
</gene>
<dbReference type="RefSeq" id="WP_248252130.1">
    <property type="nucleotide sequence ID" value="NZ_JAIWJX010000002.1"/>
</dbReference>
<protein>
    <submittedName>
        <fullName evidence="1">DUF2642 domain-containing protein</fullName>
    </submittedName>
</protein>
<proteinExistence type="predicted"/>
<keyword evidence="2" id="KW-1185">Reference proteome</keyword>
<comment type="caution">
    <text evidence="1">The sequence shown here is derived from an EMBL/GenBank/DDBJ whole genome shotgun (WGS) entry which is preliminary data.</text>
</comment>
<evidence type="ECO:0000313" key="1">
    <source>
        <dbReference type="EMBL" id="MCK6256455.1"/>
    </source>
</evidence>
<name>A0A9X1XCD8_9BACL</name>
<reference evidence="1" key="1">
    <citation type="submission" date="2021-09" db="EMBL/GenBank/DDBJ databases">
        <title>Genome analysis of Fictibacillus sp. KIGAM418 isolated from marine sediment.</title>
        <authorList>
            <person name="Seo M.-J."/>
            <person name="Cho E.-S."/>
            <person name="Hwang C.Y."/>
        </authorList>
    </citation>
    <scope>NUCLEOTIDE SEQUENCE</scope>
    <source>
        <strain evidence="1">KIGAM418</strain>
    </source>
</reference>
<organism evidence="1 2">
    <name type="scientific">Fictibacillus marinisediminis</name>
    <dbReference type="NCBI Taxonomy" id="2878389"/>
    <lineage>
        <taxon>Bacteria</taxon>
        <taxon>Bacillati</taxon>
        <taxon>Bacillota</taxon>
        <taxon>Bacilli</taxon>
        <taxon>Bacillales</taxon>
        <taxon>Fictibacillaceae</taxon>
        <taxon>Fictibacillus</taxon>
    </lineage>
</organism>
<accession>A0A9X1XCD8</accession>
<evidence type="ECO:0000313" key="2">
    <source>
        <dbReference type="Proteomes" id="UP001139011"/>
    </source>
</evidence>